<comment type="caution">
    <text evidence="9">The sequence shown here is derived from an EMBL/GenBank/DDBJ whole genome shotgun (WGS) entry which is preliminary data.</text>
</comment>
<dbReference type="SUPFAM" id="SSF51905">
    <property type="entry name" value="FAD/NAD(P)-binding domain"/>
    <property type="match status" value="2"/>
</dbReference>
<protein>
    <submittedName>
        <fullName evidence="9">Flavin-containing monooxygenase</fullName>
        <ecNumber evidence="9">1.14.13.-</ecNumber>
    </submittedName>
</protein>
<reference evidence="10" key="1">
    <citation type="journal article" date="2019" name="Int. J. Syst. Evol. Microbiol.">
        <title>The Global Catalogue of Microorganisms (GCM) 10K type strain sequencing project: providing services to taxonomists for standard genome sequencing and annotation.</title>
        <authorList>
            <consortium name="The Broad Institute Genomics Platform"/>
            <consortium name="The Broad Institute Genome Sequencing Center for Infectious Disease"/>
            <person name="Wu L."/>
            <person name="Ma J."/>
        </authorList>
    </citation>
    <scope>NUCLEOTIDE SEQUENCE [LARGE SCALE GENOMIC DNA]</scope>
    <source>
        <strain evidence="10">JCM 13852</strain>
    </source>
</reference>
<evidence type="ECO:0000259" key="8">
    <source>
        <dbReference type="Pfam" id="PF07992"/>
    </source>
</evidence>
<keyword evidence="7 9" id="KW-0503">Monooxygenase</keyword>
<keyword evidence="10" id="KW-1185">Reference proteome</keyword>
<dbReference type="PANTHER" id="PTHR43098:SF3">
    <property type="entry name" value="L-ORNITHINE N(5)-MONOOXYGENASE-RELATED"/>
    <property type="match status" value="1"/>
</dbReference>
<dbReference type="InterPro" id="IPR023753">
    <property type="entry name" value="FAD/NAD-binding_dom"/>
</dbReference>
<dbReference type="Proteomes" id="UP001596183">
    <property type="component" value="Unassembled WGS sequence"/>
</dbReference>
<dbReference type="EMBL" id="JBHSPC010000107">
    <property type="protein sequence ID" value="MFC5674294.1"/>
    <property type="molecule type" value="Genomic_DNA"/>
</dbReference>
<evidence type="ECO:0000256" key="5">
    <source>
        <dbReference type="ARBA" id="ARBA00022857"/>
    </source>
</evidence>
<proteinExistence type="inferred from homology"/>
<keyword evidence="4" id="KW-0274">FAD</keyword>
<evidence type="ECO:0000256" key="7">
    <source>
        <dbReference type="ARBA" id="ARBA00023033"/>
    </source>
</evidence>
<dbReference type="Pfam" id="PF07992">
    <property type="entry name" value="Pyr_redox_2"/>
    <property type="match status" value="1"/>
</dbReference>
<dbReference type="EC" id="1.14.13.-" evidence="9"/>
<evidence type="ECO:0000256" key="2">
    <source>
        <dbReference type="ARBA" id="ARBA00010139"/>
    </source>
</evidence>
<evidence type="ECO:0000256" key="6">
    <source>
        <dbReference type="ARBA" id="ARBA00023002"/>
    </source>
</evidence>
<keyword evidence="3" id="KW-0285">Flavoprotein</keyword>
<name>A0ABW0XYG3_9ACTN</name>
<evidence type="ECO:0000256" key="1">
    <source>
        <dbReference type="ARBA" id="ARBA00001974"/>
    </source>
</evidence>
<dbReference type="Gene3D" id="3.50.50.60">
    <property type="entry name" value="FAD/NAD(P)-binding domain"/>
    <property type="match status" value="2"/>
</dbReference>
<comment type="similarity">
    <text evidence="2">Belongs to the FAD-binding monooxygenase family.</text>
</comment>
<keyword evidence="5" id="KW-0521">NADP</keyword>
<sequence>MSTSGPADDRTPQRFDVVVIGAGFSGMYALHRLRRQGRRVVCLEAGDGVGGTWYWNRYPGARVDIESMQYSYSFDEALQQEWSWSEHFAPQPELEAYANHVADRFGLREDIRFGTRVDELTFDETADEWRVGTASGECFVAAYVIAATGSLDVSHVPDWPGSERYQGETYHTSRWPKEGVDFAGKRVGLIGTGSTGIQLTPELAASAGHLTVFQRTPNFSLPSFNRELDPEYERDWKEHYAQRRKEVLATHGVVLMSNASEQRSIFDYTEAEREGVMERAWNARNGLEFIRTFTDTSSDPEANAILAEFVRNKIRGIVHDPETAELLCPKTYPIGGKRICVDSGYYQTFNRDNVSLVDVRSHPIVEMTEQGLRTSDAEHELDMIVFATGFDAMTGSMLKMNPTGVGGVRLADRWADGPRTVFGLTTAGFPNLFMVHGPGSPSVLAQMITVGEWQVDWILRTIDFLQENQISRFGTTTELEDEWAAEVEAVAARTMHARTDSWYVGANIPGKPRVLLMYVGGFQRYSDRCTRAADEGYVGYVAQKRLTPSITGSDN</sequence>
<evidence type="ECO:0000256" key="4">
    <source>
        <dbReference type="ARBA" id="ARBA00022827"/>
    </source>
</evidence>
<gene>
    <name evidence="9" type="ORF">ACFP2V_30740</name>
</gene>
<evidence type="ECO:0000256" key="3">
    <source>
        <dbReference type="ARBA" id="ARBA00022630"/>
    </source>
</evidence>
<evidence type="ECO:0000313" key="10">
    <source>
        <dbReference type="Proteomes" id="UP001596183"/>
    </source>
</evidence>
<evidence type="ECO:0000313" key="9">
    <source>
        <dbReference type="EMBL" id="MFC5674294.1"/>
    </source>
</evidence>
<dbReference type="GO" id="GO:0004497">
    <property type="term" value="F:monooxygenase activity"/>
    <property type="evidence" value="ECO:0007669"/>
    <property type="project" value="UniProtKB-KW"/>
</dbReference>
<dbReference type="PRINTS" id="PR00411">
    <property type="entry name" value="PNDRDTASEI"/>
</dbReference>
<keyword evidence="6 9" id="KW-0560">Oxidoreductase</keyword>
<organism evidence="9 10">
    <name type="scientific">Streptomyces incanus</name>
    <dbReference type="NCBI Taxonomy" id="887453"/>
    <lineage>
        <taxon>Bacteria</taxon>
        <taxon>Bacillati</taxon>
        <taxon>Actinomycetota</taxon>
        <taxon>Actinomycetes</taxon>
        <taxon>Kitasatosporales</taxon>
        <taxon>Streptomycetaceae</taxon>
        <taxon>Streptomyces</taxon>
    </lineage>
</organism>
<feature type="domain" description="FAD/NAD(P)-binding" evidence="8">
    <location>
        <begin position="15"/>
        <end position="239"/>
    </location>
</feature>
<dbReference type="InterPro" id="IPR036188">
    <property type="entry name" value="FAD/NAD-bd_sf"/>
</dbReference>
<comment type="cofactor">
    <cofactor evidence="1">
        <name>FAD</name>
        <dbReference type="ChEBI" id="CHEBI:57692"/>
    </cofactor>
</comment>
<dbReference type="PANTHER" id="PTHR43098">
    <property type="entry name" value="L-ORNITHINE N(5)-MONOOXYGENASE-RELATED"/>
    <property type="match status" value="1"/>
</dbReference>
<dbReference type="InterPro" id="IPR050775">
    <property type="entry name" value="FAD-binding_Monooxygenases"/>
</dbReference>
<accession>A0ABW0XYG3</accession>
<dbReference type="RefSeq" id="WP_381218569.1">
    <property type="nucleotide sequence ID" value="NZ_JBHSPC010000107.1"/>
</dbReference>